<evidence type="ECO:0000256" key="4">
    <source>
        <dbReference type="ARBA" id="ARBA00022741"/>
    </source>
</evidence>
<name>A0A381WPJ1_9ZZZZ</name>
<keyword evidence="7 8" id="KW-0472">Membrane</keyword>
<dbReference type="EMBL" id="UINC01012461">
    <property type="protein sequence ID" value="SVA54405.1"/>
    <property type="molecule type" value="Genomic_DNA"/>
</dbReference>
<comment type="subcellular location">
    <subcellularLocation>
        <location evidence="1">Cell membrane</location>
    </subcellularLocation>
</comment>
<evidence type="ECO:0000313" key="10">
    <source>
        <dbReference type="EMBL" id="SVA54405.1"/>
    </source>
</evidence>
<keyword evidence="6" id="KW-0051">Antiviral defense</keyword>
<keyword evidence="4" id="KW-0547">Nucleotide-binding</keyword>
<dbReference type="GO" id="GO:0005886">
    <property type="term" value="C:plasma membrane"/>
    <property type="evidence" value="ECO:0007669"/>
    <property type="project" value="UniProtKB-SubCell"/>
</dbReference>
<evidence type="ECO:0000256" key="8">
    <source>
        <dbReference type="SAM" id="Phobius"/>
    </source>
</evidence>
<evidence type="ECO:0000256" key="3">
    <source>
        <dbReference type="ARBA" id="ARBA00022692"/>
    </source>
</evidence>
<keyword evidence="5 8" id="KW-1133">Transmembrane helix</keyword>
<evidence type="ECO:0000259" key="9">
    <source>
        <dbReference type="Pfam" id="PF18967"/>
    </source>
</evidence>
<evidence type="ECO:0000256" key="5">
    <source>
        <dbReference type="ARBA" id="ARBA00022989"/>
    </source>
</evidence>
<organism evidence="10">
    <name type="scientific">marine metagenome</name>
    <dbReference type="NCBI Taxonomy" id="408172"/>
    <lineage>
        <taxon>unclassified sequences</taxon>
        <taxon>metagenomes</taxon>
        <taxon>ecological metagenomes</taxon>
    </lineage>
</organism>
<feature type="transmembrane region" description="Helical" evidence="8">
    <location>
        <begin position="70"/>
        <end position="95"/>
    </location>
</feature>
<feature type="domain" description="Pycsar effector protein" evidence="9">
    <location>
        <begin position="30"/>
        <end position="148"/>
    </location>
</feature>
<protein>
    <recommendedName>
        <fullName evidence="9">Pycsar effector protein domain-containing protein</fullName>
    </recommendedName>
</protein>
<evidence type="ECO:0000256" key="7">
    <source>
        <dbReference type="ARBA" id="ARBA00023136"/>
    </source>
</evidence>
<dbReference type="GO" id="GO:0000166">
    <property type="term" value="F:nucleotide binding"/>
    <property type="evidence" value="ECO:0007669"/>
    <property type="project" value="UniProtKB-KW"/>
</dbReference>
<dbReference type="AlphaFoldDB" id="A0A381WPJ1"/>
<evidence type="ECO:0000256" key="6">
    <source>
        <dbReference type="ARBA" id="ARBA00023118"/>
    </source>
</evidence>
<sequence length="148" mass="17377">MEINQDMDKENYSLESSKLVTSNIAPIFHVLSNEQQILQRTDQKAFTMLSILGVFMVFFIVHFLKIQLDWFKFILVIIYFISAFLAIVNLVLVIVPRMIRSEPQELNPTYFGGISQFENQEEYNSHFREVFSNDDKTFTMFANQVFAL</sequence>
<dbReference type="GO" id="GO:0051607">
    <property type="term" value="P:defense response to virus"/>
    <property type="evidence" value="ECO:0007669"/>
    <property type="project" value="UniProtKB-KW"/>
</dbReference>
<feature type="transmembrane region" description="Helical" evidence="8">
    <location>
        <begin position="45"/>
        <end position="64"/>
    </location>
</feature>
<feature type="non-terminal residue" evidence="10">
    <location>
        <position position="148"/>
    </location>
</feature>
<evidence type="ECO:0000256" key="1">
    <source>
        <dbReference type="ARBA" id="ARBA00004236"/>
    </source>
</evidence>
<gene>
    <name evidence="10" type="ORF">METZ01_LOCUS107259</name>
</gene>
<proteinExistence type="predicted"/>
<dbReference type="InterPro" id="IPR043760">
    <property type="entry name" value="PycTM_dom"/>
</dbReference>
<accession>A0A381WPJ1</accession>
<reference evidence="10" key="1">
    <citation type="submission" date="2018-05" db="EMBL/GenBank/DDBJ databases">
        <authorList>
            <person name="Lanie J.A."/>
            <person name="Ng W.-L."/>
            <person name="Kazmierczak K.M."/>
            <person name="Andrzejewski T.M."/>
            <person name="Davidsen T.M."/>
            <person name="Wayne K.J."/>
            <person name="Tettelin H."/>
            <person name="Glass J.I."/>
            <person name="Rusch D."/>
            <person name="Podicherti R."/>
            <person name="Tsui H.-C.T."/>
            <person name="Winkler M.E."/>
        </authorList>
    </citation>
    <scope>NUCLEOTIDE SEQUENCE</scope>
</reference>
<evidence type="ECO:0000256" key="2">
    <source>
        <dbReference type="ARBA" id="ARBA00022475"/>
    </source>
</evidence>
<dbReference type="Pfam" id="PF18967">
    <property type="entry name" value="PycTM"/>
    <property type="match status" value="1"/>
</dbReference>
<keyword evidence="2" id="KW-1003">Cell membrane</keyword>
<keyword evidence="3 8" id="KW-0812">Transmembrane</keyword>